<keyword evidence="3" id="KW-1003">Cell membrane</keyword>
<keyword evidence="4 7" id="KW-0812">Transmembrane</keyword>
<dbReference type="NCBIfam" id="TIGR03057">
    <property type="entry name" value="xxxLxxG_by_4"/>
    <property type="match status" value="3"/>
</dbReference>
<dbReference type="InterPro" id="IPR023908">
    <property type="entry name" value="xxxLxxG_rpt"/>
</dbReference>
<comment type="caution">
    <text evidence="9">The sequence shown here is derived from an EMBL/GenBank/DDBJ whole genome shotgun (WGS) entry which is preliminary data.</text>
</comment>
<dbReference type="Proteomes" id="UP001597079">
    <property type="component" value="Unassembled WGS sequence"/>
</dbReference>
<comment type="subcellular location">
    <subcellularLocation>
        <location evidence="1">Cell membrane</location>
        <topology evidence="1">Multi-pass membrane protein</topology>
    </subcellularLocation>
</comment>
<feature type="transmembrane region" description="Helical" evidence="7">
    <location>
        <begin position="185"/>
        <end position="205"/>
    </location>
</feature>
<dbReference type="PANTHER" id="PTHR33406:SF6">
    <property type="entry name" value="MEMBRANE PROTEIN YDGH-RELATED"/>
    <property type="match status" value="1"/>
</dbReference>
<feature type="transmembrane region" description="Helical" evidence="7">
    <location>
        <begin position="933"/>
        <end position="955"/>
    </location>
</feature>
<feature type="transmembrane region" description="Helical" evidence="7">
    <location>
        <begin position="287"/>
        <end position="310"/>
    </location>
</feature>
<feature type="transmembrane region" description="Helical" evidence="7">
    <location>
        <begin position="877"/>
        <end position="896"/>
    </location>
</feature>
<dbReference type="PROSITE" id="PS50156">
    <property type="entry name" value="SSD"/>
    <property type="match status" value="1"/>
</dbReference>
<protein>
    <submittedName>
        <fullName evidence="9">MMPL family transporter</fullName>
    </submittedName>
</protein>
<keyword evidence="6 7" id="KW-0472">Membrane</keyword>
<dbReference type="RefSeq" id="WP_377942466.1">
    <property type="nucleotide sequence ID" value="NZ_JBHUCX010000020.1"/>
</dbReference>
<reference evidence="10" key="1">
    <citation type="journal article" date="2019" name="Int. J. Syst. Evol. Microbiol.">
        <title>The Global Catalogue of Microorganisms (GCM) 10K type strain sequencing project: providing services to taxonomists for standard genome sequencing and annotation.</title>
        <authorList>
            <consortium name="The Broad Institute Genomics Platform"/>
            <consortium name="The Broad Institute Genome Sequencing Center for Infectious Disease"/>
            <person name="Wu L."/>
            <person name="Ma J."/>
        </authorList>
    </citation>
    <scope>NUCLEOTIDE SEQUENCE [LARGE SCALE GENOMIC DNA]</scope>
    <source>
        <strain evidence="10">CGMCC 1.12286</strain>
    </source>
</reference>
<dbReference type="SUPFAM" id="SSF58104">
    <property type="entry name" value="Methyl-accepting chemotaxis protein (MCP) signaling domain"/>
    <property type="match status" value="1"/>
</dbReference>
<keyword evidence="5 7" id="KW-1133">Transmembrane helix</keyword>
<evidence type="ECO:0000256" key="3">
    <source>
        <dbReference type="ARBA" id="ARBA00022475"/>
    </source>
</evidence>
<feature type="transmembrane region" description="Helical" evidence="7">
    <location>
        <begin position="903"/>
        <end position="927"/>
    </location>
</feature>
<feature type="transmembrane region" description="Helical" evidence="7">
    <location>
        <begin position="245"/>
        <end position="266"/>
    </location>
</feature>
<evidence type="ECO:0000313" key="10">
    <source>
        <dbReference type="Proteomes" id="UP001597079"/>
    </source>
</evidence>
<feature type="transmembrane region" description="Helical" evidence="7">
    <location>
        <begin position="375"/>
        <end position="392"/>
    </location>
</feature>
<comment type="similarity">
    <text evidence="2">Belongs to the resistance-nodulation-cell division (RND) (TC 2.A.6) family. MmpL subfamily.</text>
</comment>
<feature type="transmembrane region" description="Helical" evidence="7">
    <location>
        <begin position="986"/>
        <end position="1010"/>
    </location>
</feature>
<evidence type="ECO:0000313" key="9">
    <source>
        <dbReference type="EMBL" id="MFD1674603.1"/>
    </source>
</evidence>
<feature type="transmembrane region" description="Helical" evidence="7">
    <location>
        <begin position="212"/>
        <end position="233"/>
    </location>
</feature>
<feature type="transmembrane region" description="Helical" evidence="7">
    <location>
        <begin position="12"/>
        <end position="31"/>
    </location>
</feature>
<dbReference type="InterPro" id="IPR004869">
    <property type="entry name" value="MMPL_dom"/>
</dbReference>
<evidence type="ECO:0000256" key="7">
    <source>
        <dbReference type="SAM" id="Phobius"/>
    </source>
</evidence>
<feature type="transmembrane region" description="Helical" evidence="7">
    <location>
        <begin position="316"/>
        <end position="341"/>
    </location>
</feature>
<evidence type="ECO:0000259" key="8">
    <source>
        <dbReference type="PROSITE" id="PS50156"/>
    </source>
</evidence>
<dbReference type="InterPro" id="IPR000731">
    <property type="entry name" value="SSD"/>
</dbReference>
<gene>
    <name evidence="9" type="ORF">ACFSB2_07770</name>
</gene>
<dbReference type="InterPro" id="IPR050545">
    <property type="entry name" value="Mycobact_MmpL"/>
</dbReference>
<evidence type="ECO:0000256" key="6">
    <source>
        <dbReference type="ARBA" id="ARBA00023136"/>
    </source>
</evidence>
<evidence type="ECO:0000256" key="4">
    <source>
        <dbReference type="ARBA" id="ARBA00022692"/>
    </source>
</evidence>
<keyword evidence="10" id="KW-1185">Reference proteome</keyword>
<dbReference type="EMBL" id="JBHUCX010000020">
    <property type="protein sequence ID" value="MFD1674603.1"/>
    <property type="molecule type" value="Genomic_DNA"/>
</dbReference>
<sequence>MFEKYAHWVHKFRFLIIIAWIVLTAAAYFALPQLKNVVSHESSQYLANNSTVVVAQNLLKQVNPKQSAQSSAIIAIHNDHGLSKADKQYFKEKLALLDKQPKQYGIKFVQDNYNTSASLASKFNSSDHTVEIASVGFPGNDTDQKTVNALANIKRVFTNPPRDANVLFTGDVPLEQDQTNTSLDGASKTAGVTVVLVLVILLLVFRSAITPFVTLLSIGISFLFSSSLVGWLASLGLPASTFTQTFLIAIIFGAGTDYSIIILNRFREELGHGLAPIEALAAGLRGVAKTVIFSALTVLVSFAILYFAHFSIYRSAVGVAVGVFVTIFTCLTFIPALIMALGRFIFWPRKIGSTQAHKPSRMWNATGRVALRHPWWTLLCAVIVLLPIGLMFTDKRSFDPLSDIPSAASVKGFNTVAGAFGQGNVMPSDVVISSPDNLRSQKGLATIENVSNAIAQMNGVKEVDSATRPTGTVLKSFQIASQNKEAAGGLKQVQSGLNLLSGKLGGKSTSTSLQPLVSGAKGVQQGAGQLHSGLQQVTSQTNQLTTGAKQLQQGAQSIKNSETQLATGATSTASGAGQLASGASQAAKAATQLATGASSLSDAAQTNASNATKLADLLAQWEKAHPDASSTDPTWQQIVQLANATEQGTSQAETATKQLSANTKSLSSSLSQLSSGATQVKNGANQLAAGQQKLAGASGQLVSGLAQFTQGSSQLHNGLFQLTDGAAQLASGSTQLASGVSELSRNLGQLSSGVNQAGNAVDQLSSGVGQVKTALQQSATATTTGNPGFYVPASAVHNNADLKQAMDAYISKDGHVADIKVVLSTDPYSMTAIKEMPTIQQHAEIALAQSPLSQGQILMTGTTPTQTQLNSVSNADFVRTIILILIAIFILLMIFLRSIIAPLYIIFSLAGTYFITMGILQFVAVHLMGKPGISWSVPFFAFLLLVALGVDYSIFLMSRFDEELAADRHASVRAAMHRAMRNMGNVIFSAALIMGGTFGSMVVAGVTTLVEIGLSILIGLAIYFFIMLAFFVPACVAVVENGHFWPFRRAKTDDAMESAIPGH</sequence>
<name>A0ABW4JGW8_9BACL</name>
<dbReference type="Gene3D" id="1.10.287.950">
    <property type="entry name" value="Methyl-accepting chemotaxis protein"/>
    <property type="match status" value="2"/>
</dbReference>
<dbReference type="Pfam" id="PF03176">
    <property type="entry name" value="MMPL"/>
    <property type="match status" value="2"/>
</dbReference>
<organism evidence="9 10">
    <name type="scientific">Alicyclobacillus fodiniaquatilis</name>
    <dbReference type="NCBI Taxonomy" id="1661150"/>
    <lineage>
        <taxon>Bacteria</taxon>
        <taxon>Bacillati</taxon>
        <taxon>Bacillota</taxon>
        <taxon>Bacilli</taxon>
        <taxon>Bacillales</taxon>
        <taxon>Alicyclobacillaceae</taxon>
        <taxon>Alicyclobacillus</taxon>
    </lineage>
</organism>
<evidence type="ECO:0000256" key="1">
    <source>
        <dbReference type="ARBA" id="ARBA00004651"/>
    </source>
</evidence>
<proteinExistence type="inferred from homology"/>
<evidence type="ECO:0000256" key="5">
    <source>
        <dbReference type="ARBA" id="ARBA00022989"/>
    </source>
</evidence>
<dbReference type="Gene3D" id="1.20.1640.10">
    <property type="entry name" value="Multidrug efflux transporter AcrB transmembrane domain"/>
    <property type="match status" value="2"/>
</dbReference>
<evidence type="ECO:0000256" key="2">
    <source>
        <dbReference type="ARBA" id="ARBA00010157"/>
    </source>
</evidence>
<feature type="domain" description="SSD" evidence="8">
    <location>
        <begin position="906"/>
        <end position="1037"/>
    </location>
</feature>
<feature type="transmembrane region" description="Helical" evidence="7">
    <location>
        <begin position="1016"/>
        <end position="1039"/>
    </location>
</feature>
<dbReference type="PANTHER" id="PTHR33406">
    <property type="entry name" value="MEMBRANE PROTEIN MJ1562-RELATED"/>
    <property type="match status" value="1"/>
</dbReference>
<accession>A0ABW4JGW8</accession>
<dbReference type="SUPFAM" id="SSF82866">
    <property type="entry name" value="Multidrug efflux transporter AcrB transmembrane domain"/>
    <property type="match status" value="2"/>
</dbReference>